<evidence type="ECO:0000256" key="1">
    <source>
        <dbReference type="SAM" id="MobiDB-lite"/>
    </source>
</evidence>
<dbReference type="EMBL" id="CP043661">
    <property type="protein sequence ID" value="QNE21782.1"/>
    <property type="molecule type" value="Genomic_DNA"/>
</dbReference>
<dbReference type="Proteomes" id="UP000515563">
    <property type="component" value="Chromosome"/>
</dbReference>
<dbReference type="RefSeq" id="WP_185444188.1">
    <property type="nucleotide sequence ID" value="NZ_CP043661.1"/>
</dbReference>
<protein>
    <submittedName>
        <fullName evidence="2">Uncharacterized protein</fullName>
    </submittedName>
</protein>
<reference evidence="2 3" key="2">
    <citation type="journal article" date="2020" name="Microbiol. Resour. Announc.">
        <title>Antarctic desert soil bacteria exhibit high novel natural product potential, evaluated through long-read genome sequencing and comparative genomics.</title>
        <authorList>
            <person name="Benaud N."/>
            <person name="Edwards R.J."/>
            <person name="Amos T.G."/>
            <person name="D'Agostino P.M."/>
            <person name="Gutierrez-Chavez C."/>
            <person name="Montgomery K."/>
            <person name="Nicetic I."/>
            <person name="Ferrari B.C."/>
        </authorList>
    </citation>
    <scope>NUCLEOTIDE SEQUENCE [LARGE SCALE GENOMIC DNA]</scope>
    <source>
        <strain evidence="2 3">SPB151</strain>
    </source>
</reference>
<keyword evidence="3" id="KW-1185">Reference proteome</keyword>
<evidence type="ECO:0000313" key="2">
    <source>
        <dbReference type="EMBL" id="QNE21782.1"/>
    </source>
</evidence>
<evidence type="ECO:0000313" key="3">
    <source>
        <dbReference type="Proteomes" id="UP000515563"/>
    </source>
</evidence>
<name>A0A7G6X6B7_9ACTN</name>
<dbReference type="KEGG" id="kqi:F1D05_32505"/>
<reference evidence="3" key="1">
    <citation type="submission" date="2019-09" db="EMBL/GenBank/DDBJ databases">
        <title>Antimicrobial potential of Antarctic Bacteria.</title>
        <authorList>
            <person name="Benaud N."/>
            <person name="Edwards R.J."/>
            <person name="Ferrari B.C."/>
        </authorList>
    </citation>
    <scope>NUCLEOTIDE SEQUENCE [LARGE SCALE GENOMIC DNA]</scope>
    <source>
        <strain evidence="3">SPB151</strain>
    </source>
</reference>
<proteinExistence type="predicted"/>
<feature type="region of interest" description="Disordered" evidence="1">
    <location>
        <begin position="80"/>
        <end position="101"/>
    </location>
</feature>
<gene>
    <name evidence="2" type="ORF">F1D05_32505</name>
</gene>
<sequence length="101" mass="10661">MKTNDFEGEVTIDVGEGGRTRNKVVGGKKDGSGADGVADMIIWGRGKDAGIIYVYEVKPANEYGYTGVAQLQRYVDQLGENASGSSCASRGRSRGGTLRIA</sequence>
<dbReference type="AlphaFoldDB" id="A0A7G6X6B7"/>
<organism evidence="2 3">
    <name type="scientific">Kribbella qitaiheensis</name>
    <dbReference type="NCBI Taxonomy" id="1544730"/>
    <lineage>
        <taxon>Bacteria</taxon>
        <taxon>Bacillati</taxon>
        <taxon>Actinomycetota</taxon>
        <taxon>Actinomycetes</taxon>
        <taxon>Propionibacteriales</taxon>
        <taxon>Kribbellaceae</taxon>
        <taxon>Kribbella</taxon>
    </lineage>
</organism>
<accession>A0A7G6X6B7</accession>